<gene>
    <name evidence="1" type="ORF">FRZ61_29320</name>
</gene>
<evidence type="ECO:0000313" key="2">
    <source>
        <dbReference type="Proteomes" id="UP000325797"/>
    </source>
</evidence>
<dbReference type="Proteomes" id="UP000325797">
    <property type="component" value="Chromosome"/>
</dbReference>
<dbReference type="EMBL" id="CP042582">
    <property type="protein sequence ID" value="QEX22998.1"/>
    <property type="molecule type" value="Genomic_DNA"/>
</dbReference>
<organism evidence="1 2">
    <name type="scientific">Hypericibacter adhaerens</name>
    <dbReference type="NCBI Taxonomy" id="2602016"/>
    <lineage>
        <taxon>Bacteria</taxon>
        <taxon>Pseudomonadati</taxon>
        <taxon>Pseudomonadota</taxon>
        <taxon>Alphaproteobacteria</taxon>
        <taxon>Rhodospirillales</taxon>
        <taxon>Dongiaceae</taxon>
        <taxon>Hypericibacter</taxon>
    </lineage>
</organism>
<dbReference type="AlphaFoldDB" id="A0A5J6MZ15"/>
<evidence type="ECO:0000313" key="1">
    <source>
        <dbReference type="EMBL" id="QEX22998.1"/>
    </source>
</evidence>
<accession>A0A5J6MZ15</accession>
<sequence length="91" mass="10061">MLAIGINLESMGETRLQRLPETVNDGRPFAAVGLEPRHPRFASLVMECRDDLARRFAAAVIDHKDRKACRPQPRDDIADHPVMIVAGNDGA</sequence>
<reference evidence="1 2" key="1">
    <citation type="submission" date="2019-08" db="EMBL/GenBank/DDBJ databases">
        <title>Hyperibacter terrae gen. nov., sp. nov. and Hyperibacter viscosus sp. nov., two new members in the family Rhodospirillaceae isolated from the rhizosphere of Hypericum perforatum.</title>
        <authorList>
            <person name="Noviana Z."/>
        </authorList>
    </citation>
    <scope>NUCLEOTIDE SEQUENCE [LARGE SCALE GENOMIC DNA]</scope>
    <source>
        <strain evidence="1 2">R5959</strain>
    </source>
</reference>
<protein>
    <submittedName>
        <fullName evidence="1">Uncharacterized protein</fullName>
    </submittedName>
</protein>
<name>A0A5J6MZ15_9PROT</name>
<dbReference type="KEGG" id="hadh:FRZ61_29320"/>
<keyword evidence="2" id="KW-1185">Reference proteome</keyword>
<proteinExistence type="predicted"/>